<feature type="compositionally biased region" description="Polar residues" evidence="1">
    <location>
        <begin position="45"/>
        <end position="54"/>
    </location>
</feature>
<feature type="compositionally biased region" description="Low complexity" evidence="1">
    <location>
        <begin position="28"/>
        <end position="44"/>
    </location>
</feature>
<sequence length="170" mass="18333">MLKFVTQGDTEPAPSTSQGPSSTMTTEAASPSISPGPSSNISSATDATITTPSAQPVDPALWPAHLSDVDRVEFVSDFTFPKTDGQVFILANGDMVTRSWFVYSKHNNSVFCFACKLFSVQDIKLTTEGLSDWFNINAALKSHDNNSEHTKSMLKCKGVTSFLKVGGDIF</sequence>
<feature type="region of interest" description="Disordered" evidence="1">
    <location>
        <begin position="1"/>
        <end position="56"/>
    </location>
</feature>
<reference evidence="2" key="1">
    <citation type="journal article" date="2023" name="Front. Mar. Sci.">
        <title>A new Merluccius polli reference genome to investigate the effects of global change in West African waters.</title>
        <authorList>
            <person name="Mateo J.L."/>
            <person name="Blanco-Fernandez C."/>
            <person name="Garcia-Vazquez E."/>
            <person name="Machado-Schiaffino G."/>
        </authorList>
    </citation>
    <scope>NUCLEOTIDE SEQUENCE</scope>
    <source>
        <strain evidence="2">C29</strain>
        <tissue evidence="2">Fin</tissue>
    </source>
</reference>
<dbReference type="AlphaFoldDB" id="A0AA47NW88"/>
<accession>A0AA47NW88</accession>
<feature type="compositionally biased region" description="Polar residues" evidence="1">
    <location>
        <begin position="7"/>
        <end position="27"/>
    </location>
</feature>
<evidence type="ECO:0000256" key="1">
    <source>
        <dbReference type="SAM" id="MobiDB-lite"/>
    </source>
</evidence>
<comment type="caution">
    <text evidence="2">The sequence shown here is derived from an EMBL/GenBank/DDBJ whole genome shotgun (WGS) entry which is preliminary data.</text>
</comment>
<proteinExistence type="predicted"/>
<evidence type="ECO:0000313" key="2">
    <source>
        <dbReference type="EMBL" id="KAK0141006.1"/>
    </source>
</evidence>
<evidence type="ECO:0000313" key="3">
    <source>
        <dbReference type="Proteomes" id="UP001174136"/>
    </source>
</evidence>
<gene>
    <name evidence="2" type="primary">ZMYM5_4</name>
    <name evidence="2" type="ORF">N1851_021994</name>
</gene>
<protein>
    <submittedName>
        <fullName evidence="2">Zinc finger MYM-type protein 5</fullName>
    </submittedName>
</protein>
<dbReference type="Proteomes" id="UP001174136">
    <property type="component" value="Unassembled WGS sequence"/>
</dbReference>
<keyword evidence="3" id="KW-1185">Reference proteome</keyword>
<name>A0AA47NW88_MERPO</name>
<organism evidence="2 3">
    <name type="scientific">Merluccius polli</name>
    <name type="common">Benguela hake</name>
    <name type="synonym">Merluccius cadenati</name>
    <dbReference type="NCBI Taxonomy" id="89951"/>
    <lineage>
        <taxon>Eukaryota</taxon>
        <taxon>Metazoa</taxon>
        <taxon>Chordata</taxon>
        <taxon>Craniata</taxon>
        <taxon>Vertebrata</taxon>
        <taxon>Euteleostomi</taxon>
        <taxon>Actinopterygii</taxon>
        <taxon>Neopterygii</taxon>
        <taxon>Teleostei</taxon>
        <taxon>Neoteleostei</taxon>
        <taxon>Acanthomorphata</taxon>
        <taxon>Zeiogadaria</taxon>
        <taxon>Gadariae</taxon>
        <taxon>Gadiformes</taxon>
        <taxon>Gadoidei</taxon>
        <taxon>Merlucciidae</taxon>
        <taxon>Merluccius</taxon>
    </lineage>
</organism>
<dbReference type="EMBL" id="JAOPHQ010003989">
    <property type="protein sequence ID" value="KAK0141006.1"/>
    <property type="molecule type" value="Genomic_DNA"/>
</dbReference>